<evidence type="ECO:0000256" key="9">
    <source>
        <dbReference type="RuleBase" id="RU363032"/>
    </source>
</evidence>
<comment type="subcellular location">
    <subcellularLocation>
        <location evidence="1">Cell inner membrane</location>
        <topology evidence="1">Multi-pass membrane protein</topology>
    </subcellularLocation>
    <subcellularLocation>
        <location evidence="9">Cell membrane</location>
        <topology evidence="9">Multi-pass membrane protein</topology>
    </subcellularLocation>
</comment>
<evidence type="ECO:0000256" key="7">
    <source>
        <dbReference type="ARBA" id="ARBA00022989"/>
    </source>
</evidence>
<evidence type="ECO:0000256" key="3">
    <source>
        <dbReference type="ARBA" id="ARBA00022448"/>
    </source>
</evidence>
<dbReference type="GO" id="GO:0006865">
    <property type="term" value="P:amino acid transport"/>
    <property type="evidence" value="ECO:0007669"/>
    <property type="project" value="UniProtKB-KW"/>
</dbReference>
<dbReference type="InterPro" id="IPR000515">
    <property type="entry name" value="MetI-like"/>
</dbReference>
<evidence type="ECO:0000256" key="6">
    <source>
        <dbReference type="ARBA" id="ARBA00022970"/>
    </source>
</evidence>
<dbReference type="PANTHER" id="PTHR30614">
    <property type="entry name" value="MEMBRANE COMPONENT OF AMINO ACID ABC TRANSPORTER"/>
    <property type="match status" value="1"/>
</dbReference>
<keyword evidence="3 9" id="KW-0813">Transport</keyword>
<proteinExistence type="inferred from homology"/>
<dbReference type="PANTHER" id="PTHR30614:SF0">
    <property type="entry name" value="L-CYSTINE TRANSPORT SYSTEM PERMEASE PROTEIN TCYL"/>
    <property type="match status" value="1"/>
</dbReference>
<evidence type="ECO:0000256" key="4">
    <source>
        <dbReference type="ARBA" id="ARBA00022475"/>
    </source>
</evidence>
<sequence length="223" mass="24683">MGRYTWDFSVITANWDPLMAGLAVTLQLTAICAVIGLIGGFLVCQMVMSRIAPLRWVAIGFIELFRCTPALVQIIWIFYCVPYFFGVFFDPFYMAILALGMNITAFNAEAYRAAIQSIPASHYDACTALGLSPLKKTLFVILPQAVLMAIPVLLTNTIGLLQQTSLVAIVAIADLMYEGKTLATQTYRPIEIYTTVAFIYFALSVPLSQAVGLFERRLRSRLA</sequence>
<dbReference type="SUPFAM" id="SSF161098">
    <property type="entry name" value="MetI-like"/>
    <property type="match status" value="1"/>
</dbReference>
<evidence type="ECO:0000313" key="11">
    <source>
        <dbReference type="EMBL" id="SCW66822.1"/>
    </source>
</evidence>
<feature type="transmembrane region" description="Helical" evidence="9">
    <location>
        <begin position="145"/>
        <end position="172"/>
    </location>
</feature>
<keyword evidence="7 9" id="KW-1133">Transmembrane helix</keyword>
<evidence type="ECO:0000256" key="2">
    <source>
        <dbReference type="ARBA" id="ARBA00010072"/>
    </source>
</evidence>
<feature type="domain" description="ABC transmembrane type-1" evidence="10">
    <location>
        <begin position="18"/>
        <end position="211"/>
    </location>
</feature>
<dbReference type="Proteomes" id="UP000198889">
    <property type="component" value="Unassembled WGS sequence"/>
</dbReference>
<keyword evidence="8 9" id="KW-0472">Membrane</keyword>
<dbReference type="Pfam" id="PF00528">
    <property type="entry name" value="BPD_transp_1"/>
    <property type="match status" value="1"/>
</dbReference>
<keyword evidence="6" id="KW-0029">Amino-acid transport</keyword>
<dbReference type="RefSeq" id="WP_091439022.1">
    <property type="nucleotide sequence ID" value="NZ_FMTP01000003.1"/>
</dbReference>
<reference evidence="12" key="1">
    <citation type="submission" date="2016-10" db="EMBL/GenBank/DDBJ databases">
        <authorList>
            <person name="Varghese N."/>
            <person name="Submissions S."/>
        </authorList>
    </citation>
    <scope>NUCLEOTIDE SEQUENCE [LARGE SCALE GENOMIC DNA]</scope>
    <source>
        <strain evidence="12">CGMCC 1.1761</strain>
    </source>
</reference>
<dbReference type="STRING" id="177413.SAMN05660859_2106"/>
<evidence type="ECO:0000256" key="5">
    <source>
        <dbReference type="ARBA" id="ARBA00022692"/>
    </source>
</evidence>
<evidence type="ECO:0000313" key="12">
    <source>
        <dbReference type="Proteomes" id="UP000198889"/>
    </source>
</evidence>
<organism evidence="11 12">
    <name type="scientific">Ancylobacter rudongensis</name>
    <dbReference type="NCBI Taxonomy" id="177413"/>
    <lineage>
        <taxon>Bacteria</taxon>
        <taxon>Pseudomonadati</taxon>
        <taxon>Pseudomonadota</taxon>
        <taxon>Alphaproteobacteria</taxon>
        <taxon>Hyphomicrobiales</taxon>
        <taxon>Xanthobacteraceae</taxon>
        <taxon>Ancylobacter</taxon>
    </lineage>
</organism>
<name>A0A1G4SC76_9HYPH</name>
<gene>
    <name evidence="11" type="ORF">SAMN05660859_2106</name>
</gene>
<dbReference type="AlphaFoldDB" id="A0A1G4SC76"/>
<keyword evidence="12" id="KW-1185">Reference proteome</keyword>
<evidence type="ECO:0000259" key="10">
    <source>
        <dbReference type="PROSITE" id="PS50928"/>
    </source>
</evidence>
<accession>A0A1G4SC76</accession>
<dbReference type="Gene3D" id="1.10.3720.10">
    <property type="entry name" value="MetI-like"/>
    <property type="match status" value="1"/>
</dbReference>
<comment type="similarity">
    <text evidence="2">Belongs to the binding-protein-dependent transport system permease family. HisMQ subfamily.</text>
</comment>
<dbReference type="InterPro" id="IPR035906">
    <property type="entry name" value="MetI-like_sf"/>
</dbReference>
<evidence type="ECO:0000256" key="1">
    <source>
        <dbReference type="ARBA" id="ARBA00004429"/>
    </source>
</evidence>
<feature type="transmembrane region" description="Helical" evidence="9">
    <location>
        <begin position="91"/>
        <end position="108"/>
    </location>
</feature>
<keyword evidence="4" id="KW-1003">Cell membrane</keyword>
<feature type="transmembrane region" description="Helical" evidence="9">
    <location>
        <begin position="192"/>
        <end position="214"/>
    </location>
</feature>
<feature type="transmembrane region" description="Helical" evidence="9">
    <location>
        <begin position="56"/>
        <end position="79"/>
    </location>
</feature>
<dbReference type="InterPro" id="IPR043429">
    <property type="entry name" value="ArtM/GltK/GlnP/TcyL/YhdX-like"/>
</dbReference>
<keyword evidence="5 9" id="KW-0812">Transmembrane</keyword>
<dbReference type="GO" id="GO:0043190">
    <property type="term" value="C:ATP-binding cassette (ABC) transporter complex"/>
    <property type="evidence" value="ECO:0007669"/>
    <property type="project" value="InterPro"/>
</dbReference>
<dbReference type="CDD" id="cd06261">
    <property type="entry name" value="TM_PBP2"/>
    <property type="match status" value="1"/>
</dbReference>
<dbReference type="InterPro" id="IPR010065">
    <property type="entry name" value="AA_ABC_transptr_permease_3TM"/>
</dbReference>
<dbReference type="EMBL" id="FMTP01000003">
    <property type="protein sequence ID" value="SCW66822.1"/>
    <property type="molecule type" value="Genomic_DNA"/>
</dbReference>
<feature type="transmembrane region" description="Helical" evidence="9">
    <location>
        <begin position="20"/>
        <end position="44"/>
    </location>
</feature>
<dbReference type="GO" id="GO:0022857">
    <property type="term" value="F:transmembrane transporter activity"/>
    <property type="evidence" value="ECO:0007669"/>
    <property type="project" value="InterPro"/>
</dbReference>
<protein>
    <submittedName>
        <fullName evidence="11">Amino acid ABC transporter membrane protein 1, PAAT family (TC 3.A.1.3.-)</fullName>
    </submittedName>
</protein>
<dbReference type="PROSITE" id="PS50928">
    <property type="entry name" value="ABC_TM1"/>
    <property type="match status" value="1"/>
</dbReference>
<evidence type="ECO:0000256" key="8">
    <source>
        <dbReference type="ARBA" id="ARBA00023136"/>
    </source>
</evidence>
<dbReference type="NCBIfam" id="TIGR01726">
    <property type="entry name" value="HEQRo_perm_3TM"/>
    <property type="match status" value="1"/>
</dbReference>